<dbReference type="AlphaFoldDB" id="A0A3M9XM69"/>
<dbReference type="OrthoDB" id="9429556at2"/>
<evidence type="ECO:0000313" key="3">
    <source>
        <dbReference type="Proteomes" id="UP000268623"/>
    </source>
</evidence>
<dbReference type="EMBL" id="QWDD01000001">
    <property type="protein sequence ID" value="RNJ49363.1"/>
    <property type="molecule type" value="Genomic_DNA"/>
</dbReference>
<proteinExistence type="predicted"/>
<evidence type="ECO:0008006" key="4">
    <source>
        <dbReference type="Google" id="ProtNLM"/>
    </source>
</evidence>
<protein>
    <recommendedName>
        <fullName evidence="4">DUF2635 domain-containing protein</fullName>
    </recommendedName>
</protein>
<organism evidence="2 3">
    <name type="scientific">Methylocystis hirsuta</name>
    <dbReference type="NCBI Taxonomy" id="369798"/>
    <lineage>
        <taxon>Bacteria</taxon>
        <taxon>Pseudomonadati</taxon>
        <taxon>Pseudomonadota</taxon>
        <taxon>Alphaproteobacteria</taxon>
        <taxon>Hyphomicrobiales</taxon>
        <taxon>Methylocystaceae</taxon>
        <taxon>Methylocystis</taxon>
    </lineage>
</organism>
<sequence>MQITVYPVPGRLILQPEHNFRPVPPEGVTVSGYDPFYYSALRVGDLTKTPPESTPAPVVPPVDDGPDGPLSGLVDTPDDESL</sequence>
<gene>
    <name evidence="2" type="ORF">D1O30_06885</name>
</gene>
<evidence type="ECO:0000256" key="1">
    <source>
        <dbReference type="SAM" id="MobiDB-lite"/>
    </source>
</evidence>
<feature type="region of interest" description="Disordered" evidence="1">
    <location>
        <begin position="46"/>
        <end position="82"/>
    </location>
</feature>
<evidence type="ECO:0000313" key="2">
    <source>
        <dbReference type="EMBL" id="RNJ49363.1"/>
    </source>
</evidence>
<keyword evidence="3" id="KW-1185">Reference proteome</keyword>
<name>A0A3M9XM69_9HYPH</name>
<dbReference type="Proteomes" id="UP000268623">
    <property type="component" value="Unassembled WGS sequence"/>
</dbReference>
<comment type="caution">
    <text evidence="2">The sequence shown here is derived from an EMBL/GenBank/DDBJ whole genome shotgun (WGS) entry which is preliminary data.</text>
</comment>
<accession>A0A3M9XM69</accession>
<reference evidence="2 3" key="1">
    <citation type="submission" date="2018-08" db="EMBL/GenBank/DDBJ databases">
        <title>Genome sequence of Methylocystis hirsuta CSC1, a methanotroph able to accumulate PHAs.</title>
        <authorList>
            <person name="Bordel S."/>
            <person name="Rodriguez E."/>
            <person name="Gancedo J."/>
            <person name="Munoz R."/>
        </authorList>
    </citation>
    <scope>NUCLEOTIDE SEQUENCE [LARGE SCALE GENOMIC DNA]</scope>
    <source>
        <strain evidence="2 3">CSC1</strain>
    </source>
</reference>
<dbReference type="RefSeq" id="WP_123175329.1">
    <property type="nucleotide sequence ID" value="NZ_QWDD01000001.1"/>
</dbReference>